<reference evidence="2" key="1">
    <citation type="journal article" date="2023" name="Mol. Phylogenet. Evol.">
        <title>Genome-scale phylogeny and comparative genomics of the fungal order Sordariales.</title>
        <authorList>
            <person name="Hensen N."/>
            <person name="Bonometti L."/>
            <person name="Westerberg I."/>
            <person name="Brannstrom I.O."/>
            <person name="Guillou S."/>
            <person name="Cros-Aarteil S."/>
            <person name="Calhoun S."/>
            <person name="Haridas S."/>
            <person name="Kuo A."/>
            <person name="Mondo S."/>
            <person name="Pangilinan J."/>
            <person name="Riley R."/>
            <person name="LaButti K."/>
            <person name="Andreopoulos B."/>
            <person name="Lipzen A."/>
            <person name="Chen C."/>
            <person name="Yan M."/>
            <person name="Daum C."/>
            <person name="Ng V."/>
            <person name="Clum A."/>
            <person name="Steindorff A."/>
            <person name="Ohm R.A."/>
            <person name="Martin F."/>
            <person name="Silar P."/>
            <person name="Natvig D.O."/>
            <person name="Lalanne C."/>
            <person name="Gautier V."/>
            <person name="Ament-Velasquez S.L."/>
            <person name="Kruys A."/>
            <person name="Hutchinson M.I."/>
            <person name="Powell A.J."/>
            <person name="Barry K."/>
            <person name="Miller A.N."/>
            <person name="Grigoriev I.V."/>
            <person name="Debuchy R."/>
            <person name="Gladieux P."/>
            <person name="Hiltunen Thoren M."/>
            <person name="Johannesson H."/>
        </authorList>
    </citation>
    <scope>NUCLEOTIDE SEQUENCE</scope>
    <source>
        <strain evidence="2">CBS 359.72</strain>
    </source>
</reference>
<evidence type="ECO:0000313" key="3">
    <source>
        <dbReference type="Proteomes" id="UP001303647"/>
    </source>
</evidence>
<evidence type="ECO:0000313" key="2">
    <source>
        <dbReference type="EMBL" id="KAK4245056.1"/>
    </source>
</evidence>
<comment type="caution">
    <text evidence="2">The sequence shown here is derived from an EMBL/GenBank/DDBJ whole genome shotgun (WGS) entry which is preliminary data.</text>
</comment>
<proteinExistence type="predicted"/>
<reference evidence="2" key="2">
    <citation type="submission" date="2023-05" db="EMBL/GenBank/DDBJ databases">
        <authorList>
            <consortium name="Lawrence Berkeley National Laboratory"/>
            <person name="Steindorff A."/>
            <person name="Hensen N."/>
            <person name="Bonometti L."/>
            <person name="Westerberg I."/>
            <person name="Brannstrom I.O."/>
            <person name="Guillou S."/>
            <person name="Cros-Aarteil S."/>
            <person name="Calhoun S."/>
            <person name="Haridas S."/>
            <person name="Kuo A."/>
            <person name="Mondo S."/>
            <person name="Pangilinan J."/>
            <person name="Riley R."/>
            <person name="Labutti K."/>
            <person name="Andreopoulos B."/>
            <person name="Lipzen A."/>
            <person name="Chen C."/>
            <person name="Yanf M."/>
            <person name="Daum C."/>
            <person name="Ng V."/>
            <person name="Clum A."/>
            <person name="Ohm R."/>
            <person name="Martin F."/>
            <person name="Silar P."/>
            <person name="Natvig D."/>
            <person name="Lalanne C."/>
            <person name="Gautier V."/>
            <person name="Ament-Velasquez S.L."/>
            <person name="Kruys A."/>
            <person name="Hutchinson M.I."/>
            <person name="Powell A.J."/>
            <person name="Barry K."/>
            <person name="Miller A.N."/>
            <person name="Grigoriev I.V."/>
            <person name="Debuchy R."/>
            <person name="Gladieux P."/>
            <person name="Thoren M.H."/>
            <person name="Johannesson H."/>
        </authorList>
    </citation>
    <scope>NUCLEOTIDE SEQUENCE</scope>
    <source>
        <strain evidence="2">CBS 359.72</strain>
    </source>
</reference>
<dbReference type="PROSITE" id="PS51257">
    <property type="entry name" value="PROKAR_LIPOPROTEIN"/>
    <property type="match status" value="1"/>
</dbReference>
<name>A0AAN7HCT1_9PEZI</name>
<sequence>MASPLARPSLCGLQTAFAACRISPSSTTTTKKTCTSTWRAFSTTSSVSQSLAVPPESPRFITVPEPPQAAEHRLPPIKGHLPVPRDMFPKREGNRKVRPGWVESATPISKAEAAGEPPKSEEEARHRVFAAARRAAFASGIRGLYVRKTQRQQRVQARAERRRKANLAAATAPERLDDVLTRPTVRAATALQTTVLPDPDRFAKAEAARAEHQQQTELKAEARRDALAQLYVAAQQFIIDEAELEARVEAIFTPDYHRVGGINRGQSIWDQDAAPVSVADLQAEMLGTSSKAIDANKPVAMKTTKRQKAVAEELTGGKL</sequence>
<dbReference type="InterPro" id="IPR058940">
    <property type="entry name" value="mS26_fungi"/>
</dbReference>
<dbReference type="CDD" id="cd23703">
    <property type="entry name" value="mS26_PET12"/>
    <property type="match status" value="1"/>
</dbReference>
<evidence type="ECO:0000256" key="1">
    <source>
        <dbReference type="SAM" id="MobiDB-lite"/>
    </source>
</evidence>
<organism evidence="2 3">
    <name type="scientific">Corynascus novoguineensis</name>
    <dbReference type="NCBI Taxonomy" id="1126955"/>
    <lineage>
        <taxon>Eukaryota</taxon>
        <taxon>Fungi</taxon>
        <taxon>Dikarya</taxon>
        <taxon>Ascomycota</taxon>
        <taxon>Pezizomycotina</taxon>
        <taxon>Sordariomycetes</taxon>
        <taxon>Sordariomycetidae</taxon>
        <taxon>Sordariales</taxon>
        <taxon>Chaetomiaceae</taxon>
        <taxon>Corynascus</taxon>
    </lineage>
</organism>
<dbReference type="Proteomes" id="UP001303647">
    <property type="component" value="Unassembled WGS sequence"/>
</dbReference>
<keyword evidence="3" id="KW-1185">Reference proteome</keyword>
<protein>
    <submittedName>
        <fullName evidence="2">Uncharacterized protein</fullName>
    </submittedName>
</protein>
<dbReference type="AlphaFoldDB" id="A0AAN7HCT1"/>
<accession>A0AAN7HCT1</accession>
<dbReference type="Pfam" id="PF26163">
    <property type="entry name" value="mS26"/>
    <property type="match status" value="1"/>
</dbReference>
<dbReference type="EMBL" id="MU857713">
    <property type="protein sequence ID" value="KAK4245056.1"/>
    <property type="molecule type" value="Genomic_DNA"/>
</dbReference>
<feature type="region of interest" description="Disordered" evidence="1">
    <location>
        <begin position="69"/>
        <end position="94"/>
    </location>
</feature>
<gene>
    <name evidence="2" type="ORF">C7999DRAFT_43370</name>
</gene>